<dbReference type="InterPro" id="IPR052205">
    <property type="entry name" value="FliO/MopB"/>
</dbReference>
<gene>
    <name evidence="9" type="primary">fliO</name>
    <name evidence="9" type="ORF">HHL15_04015</name>
</gene>
<keyword evidence="9" id="KW-0969">Cilium</keyword>
<evidence type="ECO:0000256" key="5">
    <source>
        <dbReference type="ARBA" id="ARBA00023143"/>
    </source>
</evidence>
<evidence type="ECO:0000256" key="2">
    <source>
        <dbReference type="ARBA" id="ARBA00022692"/>
    </source>
</evidence>
<name>A0A848G5E6_9RHOO</name>
<evidence type="ECO:0000256" key="8">
    <source>
        <dbReference type="SAM" id="MobiDB-lite"/>
    </source>
</evidence>
<evidence type="ECO:0000256" key="7">
    <source>
        <dbReference type="RuleBase" id="RU362064"/>
    </source>
</evidence>
<keyword evidence="4" id="KW-0472">Membrane</keyword>
<dbReference type="NCBIfam" id="TIGR03500">
    <property type="entry name" value="FliO_TIGR"/>
    <property type="match status" value="1"/>
</dbReference>
<dbReference type="GO" id="GO:0005886">
    <property type="term" value="C:plasma membrane"/>
    <property type="evidence" value="ECO:0007669"/>
    <property type="project" value="UniProtKB-SubCell"/>
</dbReference>
<proteinExistence type="inferred from homology"/>
<comment type="caution">
    <text evidence="9">The sequence shown here is derived from an EMBL/GenBank/DDBJ whole genome shotgun (WGS) entry which is preliminary data.</text>
</comment>
<sequence>MLLGLALVIGLLFAALHTLKRLSGSKGLAAGVLRIRGATAVGPRERVVLLEVADKILVLGVAPGRINTLHTLDATQLPAGTAPQPPSGNDDFQTWLKRTLERRTR</sequence>
<dbReference type="Pfam" id="PF04347">
    <property type="entry name" value="FliO"/>
    <property type="match status" value="1"/>
</dbReference>
<dbReference type="PANTHER" id="PTHR38766:SF1">
    <property type="entry name" value="FLAGELLAR PROTEIN FLIO"/>
    <property type="match status" value="1"/>
</dbReference>
<dbReference type="PANTHER" id="PTHR38766">
    <property type="entry name" value="FLAGELLAR PROTEIN FLIO"/>
    <property type="match status" value="1"/>
</dbReference>
<protein>
    <recommendedName>
        <fullName evidence="7">Flagellar protein</fullName>
    </recommendedName>
</protein>
<dbReference type="GO" id="GO:0009425">
    <property type="term" value="C:bacterial-type flagellum basal body"/>
    <property type="evidence" value="ECO:0007669"/>
    <property type="project" value="UniProtKB-SubCell"/>
</dbReference>
<reference evidence="9 10" key="1">
    <citation type="submission" date="2020-04" db="EMBL/GenBank/DDBJ databases">
        <title>Zoogloea sp. G-4-1-14 isolated from soil.</title>
        <authorList>
            <person name="Dahal R.H."/>
        </authorList>
    </citation>
    <scope>NUCLEOTIDE SEQUENCE [LARGE SCALE GENOMIC DNA]</scope>
    <source>
        <strain evidence="9 10">G-4-1-14</strain>
    </source>
</reference>
<evidence type="ECO:0000256" key="3">
    <source>
        <dbReference type="ARBA" id="ARBA00022989"/>
    </source>
</evidence>
<comment type="subcellular location">
    <subcellularLocation>
        <location evidence="7">Cell membrane</location>
    </subcellularLocation>
    <subcellularLocation>
        <location evidence="7">Bacterial flagellum basal body</location>
    </subcellularLocation>
</comment>
<keyword evidence="9" id="KW-0966">Cell projection</keyword>
<dbReference type="Proteomes" id="UP000580043">
    <property type="component" value="Unassembled WGS sequence"/>
</dbReference>
<feature type="region of interest" description="Disordered" evidence="8">
    <location>
        <begin position="76"/>
        <end position="105"/>
    </location>
</feature>
<keyword evidence="10" id="KW-1185">Reference proteome</keyword>
<organism evidence="9 10">
    <name type="scientific">Zoogloea dura</name>
    <dbReference type="NCBI Taxonomy" id="2728840"/>
    <lineage>
        <taxon>Bacteria</taxon>
        <taxon>Pseudomonadati</taxon>
        <taxon>Pseudomonadota</taxon>
        <taxon>Betaproteobacteria</taxon>
        <taxon>Rhodocyclales</taxon>
        <taxon>Zoogloeaceae</taxon>
        <taxon>Zoogloea</taxon>
    </lineage>
</organism>
<evidence type="ECO:0000256" key="6">
    <source>
        <dbReference type="ARBA" id="ARBA00037937"/>
    </source>
</evidence>
<keyword evidence="3" id="KW-1133">Transmembrane helix</keyword>
<dbReference type="GO" id="GO:0044781">
    <property type="term" value="P:bacterial-type flagellum organization"/>
    <property type="evidence" value="ECO:0007669"/>
    <property type="project" value="UniProtKB-UniRule"/>
</dbReference>
<evidence type="ECO:0000256" key="4">
    <source>
        <dbReference type="ARBA" id="ARBA00023136"/>
    </source>
</evidence>
<dbReference type="InterPro" id="IPR022781">
    <property type="entry name" value="Flagellar_biosynth_FliO"/>
</dbReference>
<evidence type="ECO:0000256" key="1">
    <source>
        <dbReference type="ARBA" id="ARBA00022475"/>
    </source>
</evidence>
<keyword evidence="1 7" id="KW-1003">Cell membrane</keyword>
<dbReference type="EMBL" id="JABBGA010000002">
    <property type="protein sequence ID" value="NML24891.1"/>
    <property type="molecule type" value="Genomic_DNA"/>
</dbReference>
<keyword evidence="5 7" id="KW-0975">Bacterial flagellum</keyword>
<evidence type="ECO:0000313" key="9">
    <source>
        <dbReference type="EMBL" id="NML24891.1"/>
    </source>
</evidence>
<keyword evidence="2" id="KW-0812">Transmembrane</keyword>
<evidence type="ECO:0000313" key="10">
    <source>
        <dbReference type="Proteomes" id="UP000580043"/>
    </source>
</evidence>
<keyword evidence="9" id="KW-0282">Flagellum</keyword>
<comment type="similarity">
    <text evidence="6 7">Belongs to the FliO/MopB family.</text>
</comment>
<accession>A0A848G5E6</accession>
<dbReference type="AlphaFoldDB" id="A0A848G5E6"/>